<dbReference type="Pfam" id="PF00450">
    <property type="entry name" value="Peptidase_S10"/>
    <property type="match status" value="1"/>
</dbReference>
<organism evidence="2 3">
    <name type="scientific">Solanum commersonii</name>
    <name type="common">Commerson's wild potato</name>
    <name type="synonym">Commerson's nightshade</name>
    <dbReference type="NCBI Taxonomy" id="4109"/>
    <lineage>
        <taxon>Eukaryota</taxon>
        <taxon>Viridiplantae</taxon>
        <taxon>Streptophyta</taxon>
        <taxon>Embryophyta</taxon>
        <taxon>Tracheophyta</taxon>
        <taxon>Spermatophyta</taxon>
        <taxon>Magnoliopsida</taxon>
        <taxon>eudicotyledons</taxon>
        <taxon>Gunneridae</taxon>
        <taxon>Pentapetalae</taxon>
        <taxon>asterids</taxon>
        <taxon>lamiids</taxon>
        <taxon>Solanales</taxon>
        <taxon>Solanaceae</taxon>
        <taxon>Solanoideae</taxon>
        <taxon>Solaneae</taxon>
        <taxon>Solanum</taxon>
    </lineage>
</organism>
<protein>
    <recommendedName>
        <fullName evidence="4">Serine carboxypeptidase</fullName>
    </recommendedName>
</protein>
<evidence type="ECO:0000313" key="2">
    <source>
        <dbReference type="EMBL" id="KAG5573404.1"/>
    </source>
</evidence>
<evidence type="ECO:0000256" key="1">
    <source>
        <dbReference type="ARBA" id="ARBA00009431"/>
    </source>
</evidence>
<evidence type="ECO:0008006" key="4">
    <source>
        <dbReference type="Google" id="ProtNLM"/>
    </source>
</evidence>
<proteinExistence type="inferred from homology"/>
<keyword evidence="3" id="KW-1185">Reference proteome</keyword>
<reference evidence="2 3" key="1">
    <citation type="submission" date="2020-09" db="EMBL/GenBank/DDBJ databases">
        <title>De no assembly of potato wild relative species, Solanum commersonii.</title>
        <authorList>
            <person name="Cho K."/>
        </authorList>
    </citation>
    <scope>NUCLEOTIDE SEQUENCE [LARGE SCALE GENOMIC DNA]</scope>
    <source>
        <strain evidence="2">LZ3.2</strain>
        <tissue evidence="2">Leaf</tissue>
    </source>
</reference>
<sequence length="149" mass="17527">MIQAKEEKSYCSFLLVATRKLSTYWANDPRVQEALHVRKGTIKRPWLRCRNSILSTNYTITFMNSIPYHVNLSSKADITIYNIYTTIYFLLNSGDHDMLVPFQSTQAWINYTKSFSNHMTYATVKDTAPPDKHKESFHMFKRWIAHQPL</sequence>
<dbReference type="GO" id="GO:0019748">
    <property type="term" value="P:secondary metabolic process"/>
    <property type="evidence" value="ECO:0007669"/>
    <property type="project" value="TreeGrafter"/>
</dbReference>
<comment type="caution">
    <text evidence="2">The sequence shown here is derived from an EMBL/GenBank/DDBJ whole genome shotgun (WGS) entry which is preliminary data.</text>
</comment>
<dbReference type="GO" id="GO:0004185">
    <property type="term" value="F:serine-type carboxypeptidase activity"/>
    <property type="evidence" value="ECO:0007669"/>
    <property type="project" value="InterPro"/>
</dbReference>
<dbReference type="SUPFAM" id="SSF53474">
    <property type="entry name" value="alpha/beta-Hydrolases"/>
    <property type="match status" value="1"/>
</dbReference>
<dbReference type="InterPro" id="IPR001563">
    <property type="entry name" value="Peptidase_S10"/>
</dbReference>
<dbReference type="PANTHER" id="PTHR11802">
    <property type="entry name" value="SERINE PROTEASE FAMILY S10 SERINE CARBOXYPEPTIDASE"/>
    <property type="match status" value="1"/>
</dbReference>
<dbReference type="GO" id="GO:0006508">
    <property type="term" value="P:proteolysis"/>
    <property type="evidence" value="ECO:0007669"/>
    <property type="project" value="InterPro"/>
</dbReference>
<evidence type="ECO:0000313" key="3">
    <source>
        <dbReference type="Proteomes" id="UP000824120"/>
    </source>
</evidence>
<dbReference type="Proteomes" id="UP000824120">
    <property type="component" value="Chromosome 12"/>
</dbReference>
<dbReference type="EMBL" id="JACXVP010000012">
    <property type="protein sequence ID" value="KAG5573404.1"/>
    <property type="molecule type" value="Genomic_DNA"/>
</dbReference>
<dbReference type="InterPro" id="IPR029058">
    <property type="entry name" value="AB_hydrolase_fold"/>
</dbReference>
<name>A0A9J5WDN8_SOLCO</name>
<dbReference type="AlphaFoldDB" id="A0A9J5WDN8"/>
<dbReference type="Gene3D" id="3.40.50.1820">
    <property type="entry name" value="alpha/beta hydrolase"/>
    <property type="match status" value="1"/>
</dbReference>
<comment type="similarity">
    <text evidence="1">Belongs to the peptidase S10 family.</text>
</comment>
<gene>
    <name evidence="2" type="ORF">H5410_063170</name>
</gene>
<accession>A0A9J5WDN8</accession>
<dbReference type="PANTHER" id="PTHR11802:SF504">
    <property type="entry name" value="SERINE CARBOXYPEPTIDASE-LIKE 13"/>
    <property type="match status" value="1"/>
</dbReference>
<dbReference type="OrthoDB" id="735686at2759"/>
<dbReference type="GO" id="GO:0016747">
    <property type="term" value="F:acyltransferase activity, transferring groups other than amino-acyl groups"/>
    <property type="evidence" value="ECO:0007669"/>
    <property type="project" value="TreeGrafter"/>
</dbReference>